<evidence type="ECO:0000313" key="5">
    <source>
        <dbReference type="EMBL" id="MCW3473072.1"/>
    </source>
</evidence>
<dbReference type="EMBL" id="JAPDNT010000001">
    <property type="protein sequence ID" value="MCW3473072.1"/>
    <property type="molecule type" value="Genomic_DNA"/>
</dbReference>
<dbReference type="InterPro" id="IPR015813">
    <property type="entry name" value="Pyrv/PenolPyrv_kinase-like_dom"/>
</dbReference>
<evidence type="ECO:0000256" key="3">
    <source>
        <dbReference type="ARBA" id="ARBA00023239"/>
    </source>
</evidence>
<dbReference type="PANTHER" id="PTHR30502:SF0">
    <property type="entry name" value="PHOSPHOENOLPYRUVATE CARBOXYLASE FAMILY PROTEIN"/>
    <property type="match status" value="1"/>
</dbReference>
<dbReference type="InterPro" id="IPR040442">
    <property type="entry name" value="Pyrv_kinase-like_dom_sf"/>
</dbReference>
<comment type="similarity">
    <text evidence="1">Belongs to the HpcH/HpaI aldolase family.</text>
</comment>
<evidence type="ECO:0000313" key="6">
    <source>
        <dbReference type="Proteomes" id="UP001165679"/>
    </source>
</evidence>
<keyword evidence="3 5" id="KW-0456">Lyase</keyword>
<evidence type="ECO:0000256" key="1">
    <source>
        <dbReference type="ARBA" id="ARBA00005568"/>
    </source>
</evidence>
<dbReference type="InterPro" id="IPR050251">
    <property type="entry name" value="HpcH-HpaI_aldolase"/>
</dbReference>
<proteinExistence type="inferred from homology"/>
<organism evidence="5 6">
    <name type="scientific">Limobrevibacterium gyesilva</name>
    <dbReference type="NCBI Taxonomy" id="2991712"/>
    <lineage>
        <taxon>Bacteria</taxon>
        <taxon>Pseudomonadati</taxon>
        <taxon>Pseudomonadota</taxon>
        <taxon>Alphaproteobacteria</taxon>
        <taxon>Acetobacterales</taxon>
        <taxon>Acetobacteraceae</taxon>
        <taxon>Limobrevibacterium</taxon>
    </lineage>
</organism>
<dbReference type="AlphaFoldDB" id="A0AA42CFK5"/>
<comment type="caution">
    <text evidence="5">The sequence shown here is derived from an EMBL/GenBank/DDBJ whole genome shotgun (WGS) entry which is preliminary data.</text>
</comment>
<dbReference type="InterPro" id="IPR005000">
    <property type="entry name" value="Aldolase/citrate-lyase_domain"/>
</dbReference>
<dbReference type="GO" id="GO:0016832">
    <property type="term" value="F:aldehyde-lyase activity"/>
    <property type="evidence" value="ECO:0007669"/>
    <property type="project" value="TreeGrafter"/>
</dbReference>
<sequence length="315" mass="33493">MANRINRAIELLGQNVAIYYDGPHTGHVLTHAQGCEDAQTWADYINVGMEHGAFDMAGLAEYMRGLVDGGPTRSGHRTPAVIVEAPVNGTDEANVRFNAWQFRQILGRGVHGVLLCQAESAEATRAFVEACRYPHHAAGVDPALPSPLARMQGAGRGVPSATTLLGVGTRGRGSEATAAAIWGISEQDYLARGDTWPLNPQGELLLGVKIESPEGVANCESIIAVPGIGFAEIGPGDLGLSLGYVTVRNDPYPPEMQAARDRILAACRKHKVAFLEACTPANIAARIDEGVRVVAGHRQDTAAIGRAHQKRRMAV</sequence>
<dbReference type="PANTHER" id="PTHR30502">
    <property type="entry name" value="2-KETO-3-DEOXY-L-RHAMNONATE ALDOLASE"/>
    <property type="match status" value="1"/>
</dbReference>
<accession>A0AA42CFK5</accession>
<dbReference type="Proteomes" id="UP001165679">
    <property type="component" value="Unassembled WGS sequence"/>
</dbReference>
<evidence type="ECO:0000256" key="2">
    <source>
        <dbReference type="ARBA" id="ARBA00022723"/>
    </source>
</evidence>
<gene>
    <name evidence="5" type="ORF">OL599_00635</name>
</gene>
<keyword evidence="2" id="KW-0479">Metal-binding</keyword>
<dbReference type="GO" id="GO:0005737">
    <property type="term" value="C:cytoplasm"/>
    <property type="evidence" value="ECO:0007669"/>
    <property type="project" value="TreeGrafter"/>
</dbReference>
<name>A0AA42CFK5_9PROT</name>
<keyword evidence="6" id="KW-1185">Reference proteome</keyword>
<dbReference type="GO" id="GO:0046872">
    <property type="term" value="F:metal ion binding"/>
    <property type="evidence" value="ECO:0007669"/>
    <property type="project" value="UniProtKB-KW"/>
</dbReference>
<reference evidence="5" key="1">
    <citation type="submission" date="2022-09" db="EMBL/GenBank/DDBJ databases">
        <title>Rhodovastum sp. nov. RN2-1 isolated from soil in Seongnam, South Korea.</title>
        <authorList>
            <person name="Le N.T."/>
        </authorList>
    </citation>
    <scope>NUCLEOTIDE SEQUENCE</scope>
    <source>
        <strain evidence="5">RN2-1</strain>
    </source>
</reference>
<dbReference type="Gene3D" id="3.20.20.60">
    <property type="entry name" value="Phosphoenolpyruvate-binding domains"/>
    <property type="match status" value="1"/>
</dbReference>
<reference evidence="5" key="2">
    <citation type="submission" date="2022-10" db="EMBL/GenBank/DDBJ databases">
        <authorList>
            <person name="Trinh H.N."/>
        </authorList>
    </citation>
    <scope>NUCLEOTIDE SEQUENCE</scope>
    <source>
        <strain evidence="5">RN2-1</strain>
    </source>
</reference>
<dbReference type="Pfam" id="PF03328">
    <property type="entry name" value="HpcH_HpaI"/>
    <property type="match status" value="1"/>
</dbReference>
<protein>
    <submittedName>
        <fullName evidence="5">Aldolase/citrate lyase family protein</fullName>
    </submittedName>
</protein>
<dbReference type="SUPFAM" id="SSF51621">
    <property type="entry name" value="Phosphoenolpyruvate/pyruvate domain"/>
    <property type="match status" value="1"/>
</dbReference>
<evidence type="ECO:0000259" key="4">
    <source>
        <dbReference type="Pfam" id="PF03328"/>
    </source>
</evidence>
<feature type="domain" description="HpcH/HpaI aldolase/citrate lyase" evidence="4">
    <location>
        <begin position="103"/>
        <end position="277"/>
    </location>
</feature>
<dbReference type="RefSeq" id="WP_264711653.1">
    <property type="nucleotide sequence ID" value="NZ_JAPDNT010000001.1"/>
</dbReference>